<reference evidence="4 5" key="1">
    <citation type="submission" date="2020-07" db="EMBL/GenBank/DDBJ databases">
        <title>Draft genome and description of Aeromicrobium phoceense strain Marseille-Q0843 isolated from healthy skin swab.</title>
        <authorList>
            <person name="Boxberger M."/>
            <person name="La Scola B."/>
        </authorList>
    </citation>
    <scope>NUCLEOTIDE SEQUENCE [LARGE SCALE GENOMIC DNA]</scope>
    <source>
        <strain evidence="4 5">Marseille-Q0843</strain>
    </source>
</reference>
<keyword evidence="2" id="KW-0012">Acyltransferase</keyword>
<dbReference type="Gene3D" id="3.40.630.30">
    <property type="match status" value="1"/>
</dbReference>
<evidence type="ECO:0000256" key="2">
    <source>
        <dbReference type="ARBA" id="ARBA00023315"/>
    </source>
</evidence>
<dbReference type="PANTHER" id="PTHR43877">
    <property type="entry name" value="AMINOALKYLPHOSPHONATE N-ACETYLTRANSFERASE-RELATED-RELATED"/>
    <property type="match status" value="1"/>
</dbReference>
<dbReference type="GO" id="GO:0016747">
    <property type="term" value="F:acyltransferase activity, transferring groups other than amino-acyl groups"/>
    <property type="evidence" value="ECO:0007669"/>
    <property type="project" value="InterPro"/>
</dbReference>
<dbReference type="Proteomes" id="UP000550354">
    <property type="component" value="Unassembled WGS sequence"/>
</dbReference>
<keyword evidence="5" id="KW-1185">Reference proteome</keyword>
<dbReference type="EMBL" id="JACEOG010000001">
    <property type="protein sequence ID" value="MBA4609000.1"/>
    <property type="molecule type" value="Genomic_DNA"/>
</dbReference>
<evidence type="ECO:0000259" key="3">
    <source>
        <dbReference type="PROSITE" id="PS51186"/>
    </source>
</evidence>
<proteinExistence type="predicted"/>
<dbReference type="InterPro" id="IPR000182">
    <property type="entry name" value="GNAT_dom"/>
</dbReference>
<accession>A0A838XQ56</accession>
<sequence length="198" mass="21721">MSTALDRVRQRRDTGPDDYRLTDEVVRAQLEGFDAPTFAEHPLTIVDGDLVLRHARPADVGELLEFWSGSAENASRPQDSEVAVERLLARDPAAVIVADVDDRIVGTVIAGWDGWRAHLYRLAVGRDVRGRGIARQLLRHAEERLLDLGATRLDAMVLDGNEAGAAVWRAAGYAPQGEWSRWVKPVGPRQTPGGATVE</sequence>
<evidence type="ECO:0000256" key="1">
    <source>
        <dbReference type="ARBA" id="ARBA00022679"/>
    </source>
</evidence>
<dbReference type="AlphaFoldDB" id="A0A838XQ56"/>
<keyword evidence="1 4" id="KW-0808">Transferase</keyword>
<dbReference type="InterPro" id="IPR016181">
    <property type="entry name" value="Acyl_CoA_acyltransferase"/>
</dbReference>
<dbReference type="CDD" id="cd04301">
    <property type="entry name" value="NAT_SF"/>
    <property type="match status" value="1"/>
</dbReference>
<name>A0A838XQ56_9ACTN</name>
<dbReference type="SUPFAM" id="SSF55729">
    <property type="entry name" value="Acyl-CoA N-acyltransferases (Nat)"/>
    <property type="match status" value="1"/>
</dbReference>
<comment type="caution">
    <text evidence="4">The sequence shown here is derived from an EMBL/GenBank/DDBJ whole genome shotgun (WGS) entry which is preliminary data.</text>
</comment>
<evidence type="ECO:0000313" key="4">
    <source>
        <dbReference type="EMBL" id="MBA4609000.1"/>
    </source>
</evidence>
<gene>
    <name evidence="4" type="ORF">H1W00_10980</name>
</gene>
<organism evidence="4 5">
    <name type="scientific">Aeromicrobium phoceense</name>
    <dbReference type="NCBI Taxonomy" id="2754045"/>
    <lineage>
        <taxon>Bacteria</taxon>
        <taxon>Bacillati</taxon>
        <taxon>Actinomycetota</taxon>
        <taxon>Actinomycetes</taxon>
        <taxon>Propionibacteriales</taxon>
        <taxon>Nocardioidaceae</taxon>
        <taxon>Aeromicrobium</taxon>
    </lineage>
</organism>
<dbReference type="PROSITE" id="PS51186">
    <property type="entry name" value="GNAT"/>
    <property type="match status" value="1"/>
</dbReference>
<dbReference type="InterPro" id="IPR050832">
    <property type="entry name" value="Bact_Acetyltransf"/>
</dbReference>
<evidence type="ECO:0000313" key="5">
    <source>
        <dbReference type="Proteomes" id="UP000550354"/>
    </source>
</evidence>
<feature type="domain" description="N-acetyltransferase" evidence="3">
    <location>
        <begin position="50"/>
        <end position="198"/>
    </location>
</feature>
<protein>
    <submittedName>
        <fullName evidence="4">GNAT family N-acetyltransferase</fullName>
    </submittedName>
</protein>
<dbReference type="Pfam" id="PF00583">
    <property type="entry name" value="Acetyltransf_1"/>
    <property type="match status" value="1"/>
</dbReference>